<keyword evidence="2" id="KW-0813">Transport</keyword>
<dbReference type="InterPro" id="IPR005606">
    <property type="entry name" value="Sec20"/>
</dbReference>
<comment type="caution">
    <text evidence="12">The sequence shown here is derived from an EMBL/GenBank/DDBJ whole genome shotgun (WGS) entry which is preliminary data.</text>
</comment>
<dbReference type="PANTHER" id="PTHR12825:SF0">
    <property type="entry name" value="VESICLE TRANSPORT PROTEIN SEC20"/>
    <property type="match status" value="1"/>
</dbReference>
<keyword evidence="6 10" id="KW-1133">Transmembrane helix</keyword>
<dbReference type="GO" id="GO:0006890">
    <property type="term" value="P:retrograde vesicle-mediated transport, Golgi to endoplasmic reticulum"/>
    <property type="evidence" value="ECO:0007669"/>
    <property type="project" value="InterPro"/>
</dbReference>
<dbReference type="OrthoDB" id="46868at2759"/>
<keyword evidence="3 10" id="KW-0812">Transmembrane</keyword>
<dbReference type="Pfam" id="PF03908">
    <property type="entry name" value="Sec20"/>
    <property type="match status" value="1"/>
</dbReference>
<name>A0A7I8VK92_9ANNE</name>
<evidence type="ECO:0000259" key="11">
    <source>
        <dbReference type="Pfam" id="PF03908"/>
    </source>
</evidence>
<evidence type="ECO:0000256" key="1">
    <source>
        <dbReference type="ARBA" id="ARBA00004163"/>
    </source>
</evidence>
<evidence type="ECO:0000256" key="7">
    <source>
        <dbReference type="ARBA" id="ARBA00023054"/>
    </source>
</evidence>
<dbReference type="CDD" id="cd15865">
    <property type="entry name" value="SNARE_SEC20"/>
    <property type="match status" value="1"/>
</dbReference>
<dbReference type="PANTHER" id="PTHR12825">
    <property type="entry name" value="BNIP1-RELATED"/>
    <property type="match status" value="1"/>
</dbReference>
<organism evidence="12 13">
    <name type="scientific">Dimorphilus gyrociliatus</name>
    <dbReference type="NCBI Taxonomy" id="2664684"/>
    <lineage>
        <taxon>Eukaryota</taxon>
        <taxon>Metazoa</taxon>
        <taxon>Spiralia</taxon>
        <taxon>Lophotrochozoa</taxon>
        <taxon>Annelida</taxon>
        <taxon>Polychaeta</taxon>
        <taxon>Polychaeta incertae sedis</taxon>
        <taxon>Dinophilidae</taxon>
        <taxon>Dimorphilus</taxon>
    </lineage>
</organism>
<evidence type="ECO:0000256" key="8">
    <source>
        <dbReference type="ARBA" id="ARBA00023136"/>
    </source>
</evidence>
<evidence type="ECO:0000256" key="5">
    <source>
        <dbReference type="ARBA" id="ARBA00022892"/>
    </source>
</evidence>
<dbReference type="AlphaFoldDB" id="A0A7I8VK92"/>
<proteinExistence type="inferred from homology"/>
<protein>
    <submittedName>
        <fullName evidence="12">DgyrCDS5558</fullName>
    </submittedName>
</protein>
<reference evidence="12 13" key="1">
    <citation type="submission" date="2020-08" db="EMBL/GenBank/DDBJ databases">
        <authorList>
            <person name="Hejnol A."/>
        </authorList>
    </citation>
    <scope>NUCLEOTIDE SEQUENCE [LARGE SCALE GENOMIC DNA]</scope>
</reference>
<dbReference type="GO" id="GO:0031201">
    <property type="term" value="C:SNARE complex"/>
    <property type="evidence" value="ECO:0007669"/>
    <property type="project" value="TreeGrafter"/>
</dbReference>
<comment type="similarity">
    <text evidence="9">Belongs to the SEC20 family.</text>
</comment>
<sequence>MADDDVLLKVCQQEIVKLDLKIKAFVQDVRQSVNSLKDLQTINVDIRNLIHQYKQQLLTLEKLAYEQDAEDDKTALLKEVENHKKQLYNNQISLRQANLSCKSKLEIAEKEHLLENNESTRKRNIEAETSETITQNLMKTCKMLSDQVELSKDTLTTLASSSKQIQDTNEELRFMTGLIHNSKNLLTKYGRRECTDKLLICLALIFFFATVLYIVMKRLF</sequence>
<keyword evidence="5" id="KW-0931">ER-Golgi transport</keyword>
<evidence type="ECO:0000256" key="6">
    <source>
        <dbReference type="ARBA" id="ARBA00022989"/>
    </source>
</evidence>
<evidence type="ECO:0000313" key="13">
    <source>
        <dbReference type="Proteomes" id="UP000549394"/>
    </source>
</evidence>
<keyword evidence="8 10" id="KW-0472">Membrane</keyword>
<dbReference type="EMBL" id="CAJFCJ010000006">
    <property type="protein sequence ID" value="CAD5116700.1"/>
    <property type="molecule type" value="Genomic_DNA"/>
</dbReference>
<dbReference type="InterPro" id="IPR056173">
    <property type="entry name" value="Sec20_C"/>
</dbReference>
<comment type="subcellular location">
    <subcellularLocation>
        <location evidence="1">Endoplasmic reticulum membrane</location>
        <topology evidence="1">Single-pass type IV membrane protein</topology>
    </subcellularLocation>
</comment>
<keyword evidence="4" id="KW-0256">Endoplasmic reticulum</keyword>
<evidence type="ECO:0000256" key="2">
    <source>
        <dbReference type="ARBA" id="ARBA00022448"/>
    </source>
</evidence>
<evidence type="ECO:0000256" key="4">
    <source>
        <dbReference type="ARBA" id="ARBA00022824"/>
    </source>
</evidence>
<keyword evidence="7" id="KW-0175">Coiled coil</keyword>
<keyword evidence="13" id="KW-1185">Reference proteome</keyword>
<evidence type="ECO:0000256" key="10">
    <source>
        <dbReference type="SAM" id="Phobius"/>
    </source>
</evidence>
<feature type="transmembrane region" description="Helical" evidence="10">
    <location>
        <begin position="198"/>
        <end position="216"/>
    </location>
</feature>
<dbReference type="GO" id="GO:0005789">
    <property type="term" value="C:endoplasmic reticulum membrane"/>
    <property type="evidence" value="ECO:0007669"/>
    <property type="project" value="UniProtKB-SubCell"/>
</dbReference>
<dbReference type="Proteomes" id="UP000549394">
    <property type="component" value="Unassembled WGS sequence"/>
</dbReference>
<evidence type="ECO:0000256" key="9">
    <source>
        <dbReference type="ARBA" id="ARBA00037934"/>
    </source>
</evidence>
<accession>A0A7I8VK92</accession>
<gene>
    <name evidence="12" type="ORF">DGYR_LOCUS5300</name>
</gene>
<dbReference type="GO" id="GO:0005484">
    <property type="term" value="F:SNAP receptor activity"/>
    <property type="evidence" value="ECO:0007669"/>
    <property type="project" value="InterPro"/>
</dbReference>
<feature type="domain" description="Sec20 C-terminal" evidence="11">
    <location>
        <begin position="129"/>
        <end position="219"/>
    </location>
</feature>
<evidence type="ECO:0000313" key="12">
    <source>
        <dbReference type="EMBL" id="CAD5116700.1"/>
    </source>
</evidence>
<evidence type="ECO:0000256" key="3">
    <source>
        <dbReference type="ARBA" id="ARBA00022692"/>
    </source>
</evidence>